<sequence>MVLVGIADLDEETAGKYPGIYQYGQCQSRAFIKGIFAFFAGGAAGLTASYVIKRRYPNFPPVYNVVFVAGGAIVTSYAVASIASKQCQRLWVNTAQQQSYTEMNSKHVQSNSQGTVKTTTSEQPSETPATVKDGIKTTKYGDQMG</sequence>
<dbReference type="EnsemblMetazoa" id="XM_038189353.1">
    <property type="protein sequence ID" value="XP_038045281.1"/>
    <property type="gene ID" value="LOC119719886"/>
</dbReference>
<evidence type="ECO:0000256" key="1">
    <source>
        <dbReference type="SAM" id="MobiDB-lite"/>
    </source>
</evidence>
<dbReference type="PANTHER" id="PTHR47229:SF1">
    <property type="entry name" value="TRANSMEMBRANE PROTEIN 141"/>
    <property type="match status" value="1"/>
</dbReference>
<dbReference type="OMA" id="YPLQWNI"/>
<dbReference type="AlphaFoldDB" id="A0A913Z2Q8"/>
<keyword evidence="2" id="KW-0472">Membrane</keyword>
<dbReference type="Proteomes" id="UP000887568">
    <property type="component" value="Unplaced"/>
</dbReference>
<evidence type="ECO:0008006" key="5">
    <source>
        <dbReference type="Google" id="ProtNLM"/>
    </source>
</evidence>
<organism evidence="3 4">
    <name type="scientific">Patiria miniata</name>
    <name type="common">Bat star</name>
    <name type="synonym">Asterina miniata</name>
    <dbReference type="NCBI Taxonomy" id="46514"/>
    <lineage>
        <taxon>Eukaryota</taxon>
        <taxon>Metazoa</taxon>
        <taxon>Echinodermata</taxon>
        <taxon>Eleutherozoa</taxon>
        <taxon>Asterozoa</taxon>
        <taxon>Asteroidea</taxon>
        <taxon>Valvatacea</taxon>
        <taxon>Valvatida</taxon>
        <taxon>Asterinidae</taxon>
        <taxon>Patiria</taxon>
    </lineage>
</organism>
<feature type="region of interest" description="Disordered" evidence="1">
    <location>
        <begin position="102"/>
        <end position="145"/>
    </location>
</feature>
<dbReference type="OrthoDB" id="10056589at2759"/>
<feature type="transmembrane region" description="Helical" evidence="2">
    <location>
        <begin position="30"/>
        <end position="50"/>
    </location>
</feature>
<reference evidence="3" key="1">
    <citation type="submission" date="2022-11" db="UniProtKB">
        <authorList>
            <consortium name="EnsemblMetazoa"/>
        </authorList>
    </citation>
    <scope>IDENTIFICATION</scope>
</reference>
<feature type="compositionally biased region" description="Polar residues" evidence="1">
    <location>
        <begin position="102"/>
        <end position="128"/>
    </location>
</feature>
<evidence type="ECO:0000256" key="2">
    <source>
        <dbReference type="SAM" id="Phobius"/>
    </source>
</evidence>
<dbReference type="RefSeq" id="XP_038045281.1">
    <property type="nucleotide sequence ID" value="XM_038189353.1"/>
</dbReference>
<dbReference type="InterPro" id="IPR038259">
    <property type="entry name" value="Tmem141_sf"/>
</dbReference>
<dbReference type="PANTHER" id="PTHR47229">
    <property type="entry name" value="TRANSMEMBRANE PROTEIN 141"/>
    <property type="match status" value="1"/>
</dbReference>
<name>A0A913Z2Q8_PATMI</name>
<keyword evidence="2" id="KW-0812">Transmembrane</keyword>
<accession>A0A913Z2Q8</accession>
<feature type="transmembrane region" description="Helical" evidence="2">
    <location>
        <begin position="62"/>
        <end position="80"/>
    </location>
</feature>
<evidence type="ECO:0000313" key="3">
    <source>
        <dbReference type="EnsemblMetazoa" id="XP_038045281.1"/>
    </source>
</evidence>
<evidence type="ECO:0000313" key="4">
    <source>
        <dbReference type="Proteomes" id="UP000887568"/>
    </source>
</evidence>
<keyword evidence="4" id="KW-1185">Reference proteome</keyword>
<dbReference type="Gene3D" id="1.10.3350.20">
    <property type="entry name" value="Tmem141 protein family"/>
    <property type="match status" value="1"/>
</dbReference>
<dbReference type="GeneID" id="119719886"/>
<keyword evidence="2" id="KW-1133">Transmembrane helix</keyword>
<dbReference type="InterPro" id="IPR026788">
    <property type="entry name" value="Tmem141"/>
</dbReference>
<protein>
    <recommendedName>
        <fullName evidence="5">Transmembrane protein 141</fullName>
    </recommendedName>
</protein>
<dbReference type="Pfam" id="PF15110">
    <property type="entry name" value="TMEM141"/>
    <property type="match status" value="1"/>
</dbReference>
<proteinExistence type="predicted"/>